<reference evidence="3 4" key="1">
    <citation type="submission" date="2019-03" db="EMBL/GenBank/DDBJ databases">
        <title>Genomic Encyclopedia of Type Strains, Phase IV (KMG-IV): sequencing the most valuable type-strain genomes for metagenomic binning, comparative biology and taxonomic classification.</title>
        <authorList>
            <person name="Goeker M."/>
        </authorList>
    </citation>
    <scope>NUCLEOTIDE SEQUENCE [LARGE SCALE GENOMIC DNA]</scope>
    <source>
        <strain evidence="3 4">DSM 19610</strain>
    </source>
</reference>
<dbReference type="Pfam" id="PF00753">
    <property type="entry name" value="Lactamase_B"/>
    <property type="match status" value="1"/>
</dbReference>
<dbReference type="CDD" id="cd07724">
    <property type="entry name" value="POD-like_MBL-fold"/>
    <property type="match status" value="1"/>
</dbReference>
<keyword evidence="4" id="KW-1185">Reference proteome</keyword>
<dbReference type="PANTHER" id="PTHR43084:SF1">
    <property type="entry name" value="PERSULFIDE DIOXYGENASE ETHE1, MITOCHONDRIAL"/>
    <property type="match status" value="1"/>
</dbReference>
<dbReference type="OrthoDB" id="9784009at2"/>
<accession>A0A4R1HAU7</accession>
<dbReference type="GO" id="GO:0016787">
    <property type="term" value="F:hydrolase activity"/>
    <property type="evidence" value="ECO:0007669"/>
    <property type="project" value="UniProtKB-KW"/>
</dbReference>
<comment type="caution">
    <text evidence="3">The sequence shown here is derived from an EMBL/GenBank/DDBJ whole genome shotgun (WGS) entry which is preliminary data.</text>
</comment>
<dbReference type="PANTHER" id="PTHR43084">
    <property type="entry name" value="PERSULFIDE DIOXYGENASE ETHE1"/>
    <property type="match status" value="1"/>
</dbReference>
<protein>
    <submittedName>
        <fullName evidence="3">Glyoxylase-like metal-dependent hydrolase (Beta-lactamase superfamily II)</fullName>
    </submittedName>
</protein>
<sequence>MEIKAFFDTRTSTLTYVVYDPSSKDAVIIDTVLDYDPVGSKVWTESVDKILAFLDGNTLTPHFVLETHAHADHLSGAQMIREAYPEAQVAIGERITIVQDVFKKELNLPDTFLTDGSQFDRLLKENETVQAGTLNFSVIFTPGHTPACATYRFGDAIFTGDTLFMPDGGTGRCDFPAGSAKDMYHSITQKLYTLPDETRVFVGHDYQPNGRELDFETTIGEQKRNNINLNEGMSEEEFIRFRNERDKELSAPKLLYQSIQVNVDAGSLPKSEANGKRFLKIPINIFRPDTSAESLELDKVG</sequence>
<keyword evidence="3" id="KW-0378">Hydrolase</keyword>
<dbReference type="EMBL" id="SMFX01000001">
    <property type="protein sequence ID" value="TCK17305.1"/>
    <property type="molecule type" value="Genomic_DNA"/>
</dbReference>
<organism evidence="3 4">
    <name type="scientific">Thiogranum longum</name>
    <dbReference type="NCBI Taxonomy" id="1537524"/>
    <lineage>
        <taxon>Bacteria</taxon>
        <taxon>Pseudomonadati</taxon>
        <taxon>Pseudomonadota</taxon>
        <taxon>Gammaproteobacteria</taxon>
        <taxon>Chromatiales</taxon>
        <taxon>Ectothiorhodospiraceae</taxon>
        <taxon>Thiogranum</taxon>
    </lineage>
</organism>
<name>A0A4R1HAU7_9GAMM</name>
<evidence type="ECO:0000256" key="1">
    <source>
        <dbReference type="ARBA" id="ARBA00022723"/>
    </source>
</evidence>
<feature type="domain" description="Metallo-beta-lactamase" evidence="2">
    <location>
        <begin position="12"/>
        <end position="204"/>
    </location>
</feature>
<dbReference type="GO" id="GO:0070813">
    <property type="term" value="P:hydrogen sulfide metabolic process"/>
    <property type="evidence" value="ECO:0007669"/>
    <property type="project" value="TreeGrafter"/>
</dbReference>
<dbReference type="GO" id="GO:0046872">
    <property type="term" value="F:metal ion binding"/>
    <property type="evidence" value="ECO:0007669"/>
    <property type="project" value="UniProtKB-KW"/>
</dbReference>
<evidence type="ECO:0000259" key="2">
    <source>
        <dbReference type="SMART" id="SM00849"/>
    </source>
</evidence>
<evidence type="ECO:0000313" key="3">
    <source>
        <dbReference type="EMBL" id="TCK17305.1"/>
    </source>
</evidence>
<dbReference type="InterPro" id="IPR044528">
    <property type="entry name" value="POD-like_MBL-fold"/>
</dbReference>
<proteinExistence type="predicted"/>
<dbReference type="InterPro" id="IPR051682">
    <property type="entry name" value="Mito_Persulfide_Diox"/>
</dbReference>
<dbReference type="InterPro" id="IPR001279">
    <property type="entry name" value="Metallo-B-lactamas"/>
</dbReference>
<dbReference type="SMART" id="SM00849">
    <property type="entry name" value="Lactamase_B"/>
    <property type="match status" value="1"/>
</dbReference>
<dbReference type="AlphaFoldDB" id="A0A4R1HAU7"/>
<dbReference type="RefSeq" id="WP_132971192.1">
    <property type="nucleotide sequence ID" value="NZ_SMFX01000001.1"/>
</dbReference>
<dbReference type="InterPro" id="IPR036866">
    <property type="entry name" value="RibonucZ/Hydroxyglut_hydro"/>
</dbReference>
<dbReference type="GO" id="GO:0050313">
    <property type="term" value="F:sulfur dioxygenase activity"/>
    <property type="evidence" value="ECO:0007669"/>
    <property type="project" value="InterPro"/>
</dbReference>
<dbReference type="SUPFAM" id="SSF56281">
    <property type="entry name" value="Metallo-hydrolase/oxidoreductase"/>
    <property type="match status" value="1"/>
</dbReference>
<dbReference type="Gene3D" id="3.60.15.10">
    <property type="entry name" value="Ribonuclease Z/Hydroxyacylglutathione hydrolase-like"/>
    <property type="match status" value="1"/>
</dbReference>
<gene>
    <name evidence="3" type="ORF">DFR30_0533</name>
</gene>
<evidence type="ECO:0000313" key="4">
    <source>
        <dbReference type="Proteomes" id="UP000295707"/>
    </source>
</evidence>
<dbReference type="Proteomes" id="UP000295707">
    <property type="component" value="Unassembled WGS sequence"/>
</dbReference>
<dbReference type="GO" id="GO:0006749">
    <property type="term" value="P:glutathione metabolic process"/>
    <property type="evidence" value="ECO:0007669"/>
    <property type="project" value="InterPro"/>
</dbReference>
<keyword evidence="1" id="KW-0479">Metal-binding</keyword>